<dbReference type="AlphaFoldDB" id="A0A934NJM8"/>
<dbReference type="SMART" id="SM00244">
    <property type="entry name" value="PHB"/>
    <property type="match status" value="1"/>
</dbReference>
<dbReference type="EMBL" id="JAEKNN010000051">
    <property type="protein sequence ID" value="MBJ7609714.1"/>
    <property type="molecule type" value="Genomic_DNA"/>
</dbReference>
<reference evidence="4 5" key="1">
    <citation type="submission" date="2020-10" db="EMBL/GenBank/DDBJ databases">
        <title>Ca. Dormibacterota MAGs.</title>
        <authorList>
            <person name="Montgomery K."/>
        </authorList>
    </citation>
    <scope>NUCLEOTIDE SEQUENCE [LARGE SCALE GENOMIC DNA]</scope>
    <source>
        <strain evidence="4">Mitchell_Peninsula_5</strain>
    </source>
</reference>
<evidence type="ECO:0000313" key="5">
    <source>
        <dbReference type="Proteomes" id="UP000614410"/>
    </source>
</evidence>
<organism evidence="4 5">
    <name type="scientific">Candidatus Amunia macphersoniae</name>
    <dbReference type="NCBI Taxonomy" id="3127014"/>
    <lineage>
        <taxon>Bacteria</taxon>
        <taxon>Bacillati</taxon>
        <taxon>Candidatus Dormiibacterota</taxon>
        <taxon>Candidatus Dormibacteria</taxon>
        <taxon>Candidatus Aeolococcales</taxon>
        <taxon>Candidatus Aeolococcaceae</taxon>
        <taxon>Candidatus Amunia</taxon>
    </lineage>
</organism>
<dbReference type="GO" id="GO:0005886">
    <property type="term" value="C:plasma membrane"/>
    <property type="evidence" value="ECO:0007669"/>
    <property type="project" value="InterPro"/>
</dbReference>
<protein>
    <submittedName>
        <fullName evidence="4">Slipin family protein</fullName>
    </submittedName>
</protein>
<dbReference type="GO" id="GO:0098552">
    <property type="term" value="C:side of membrane"/>
    <property type="evidence" value="ECO:0007669"/>
    <property type="project" value="UniProtKB-ARBA"/>
</dbReference>
<comment type="caution">
    <text evidence="4">The sequence shown here is derived from an EMBL/GenBank/DDBJ whole genome shotgun (WGS) entry which is preliminary data.</text>
</comment>
<gene>
    <name evidence="4" type="ORF">JF887_09860</name>
</gene>
<proteinExistence type="inferred from homology"/>
<feature type="region of interest" description="Disordered" evidence="2">
    <location>
        <begin position="254"/>
        <end position="280"/>
    </location>
</feature>
<dbReference type="PANTHER" id="PTHR10264:SF19">
    <property type="entry name" value="AT06885P-RELATED"/>
    <property type="match status" value="1"/>
</dbReference>
<evidence type="ECO:0000256" key="2">
    <source>
        <dbReference type="SAM" id="MobiDB-lite"/>
    </source>
</evidence>
<dbReference type="PRINTS" id="PR00721">
    <property type="entry name" value="STOMATIN"/>
</dbReference>
<dbReference type="InterPro" id="IPR043202">
    <property type="entry name" value="Band-7_stomatin-like"/>
</dbReference>
<dbReference type="PANTHER" id="PTHR10264">
    <property type="entry name" value="BAND 7 PROTEIN-RELATED"/>
    <property type="match status" value="1"/>
</dbReference>
<evidence type="ECO:0000313" key="4">
    <source>
        <dbReference type="EMBL" id="MBJ7609714.1"/>
    </source>
</evidence>
<evidence type="ECO:0000259" key="3">
    <source>
        <dbReference type="SMART" id="SM00244"/>
    </source>
</evidence>
<dbReference type="Gene3D" id="6.10.250.2090">
    <property type="match status" value="1"/>
</dbReference>
<name>A0A934NJM8_9BACT</name>
<sequence length="280" mass="30068">MNPAIIAAVALGSCAVLVLGSGLRVIAEHQRGLVLRLGRRGPVLDPGLHLILPLGIDRLTRVDMRSAVLEVLPLEVMTRDGVPVRIGAAVHLQVLNPVLAVTRVTDYWQSTRQLVQAALRDVAARVALRSLLLDQDAVREALGRFVDARVEPWGLRISAIDVREVELPAAMQRTMERHADVLGQKQARRVQAEAEREAGQQLAVAAEVLATQPHEVQLRFLQALSAIGGGGATVVVVPLPTELVQPFIDLQGHAARAHPGDDGDGAEAAARTEQETGQSR</sequence>
<dbReference type="Proteomes" id="UP000614410">
    <property type="component" value="Unassembled WGS sequence"/>
</dbReference>
<dbReference type="SUPFAM" id="SSF117892">
    <property type="entry name" value="Band 7/SPFH domain"/>
    <property type="match status" value="1"/>
</dbReference>
<evidence type="ECO:0000256" key="1">
    <source>
        <dbReference type="ARBA" id="ARBA00008164"/>
    </source>
</evidence>
<feature type="domain" description="Band 7" evidence="3">
    <location>
        <begin position="21"/>
        <end position="179"/>
    </location>
</feature>
<dbReference type="InterPro" id="IPR036013">
    <property type="entry name" value="Band_7/SPFH_dom_sf"/>
</dbReference>
<dbReference type="Gene3D" id="3.30.479.30">
    <property type="entry name" value="Band 7 domain"/>
    <property type="match status" value="1"/>
</dbReference>
<dbReference type="FunFam" id="3.30.479.30:FF:000004">
    <property type="entry name" value="Putative membrane protease family, stomatin"/>
    <property type="match status" value="1"/>
</dbReference>
<accession>A0A934NJM8</accession>
<dbReference type="InterPro" id="IPR001972">
    <property type="entry name" value="Stomatin_HflK_fam"/>
</dbReference>
<dbReference type="Pfam" id="PF01145">
    <property type="entry name" value="Band_7"/>
    <property type="match status" value="1"/>
</dbReference>
<comment type="similarity">
    <text evidence="1">Belongs to the band 7/mec-2 family.</text>
</comment>
<dbReference type="InterPro" id="IPR001107">
    <property type="entry name" value="Band_7"/>
</dbReference>